<feature type="domain" description="Ribosomal protein eL8/eL30/eS12/Gadd45" evidence="1">
    <location>
        <begin position="8"/>
        <end position="93"/>
    </location>
</feature>
<evidence type="ECO:0000313" key="3">
    <source>
        <dbReference type="Proteomes" id="UP000823912"/>
    </source>
</evidence>
<dbReference type="Pfam" id="PF01248">
    <property type="entry name" value="Ribosomal_L7Ae"/>
    <property type="match status" value="1"/>
</dbReference>
<accession>A0A9D1E9Z5</accession>
<comment type="caution">
    <text evidence="2">The sequence shown here is derived from an EMBL/GenBank/DDBJ whole genome shotgun (WGS) entry which is preliminary data.</text>
</comment>
<proteinExistence type="predicted"/>
<protein>
    <submittedName>
        <fullName evidence="2">Ribosomal L7Ae/L30e/S12e/Gadd45 family protein</fullName>
    </submittedName>
</protein>
<evidence type="ECO:0000259" key="1">
    <source>
        <dbReference type="Pfam" id="PF01248"/>
    </source>
</evidence>
<dbReference type="EMBL" id="DVHM01000100">
    <property type="protein sequence ID" value="HIR70858.1"/>
    <property type="molecule type" value="Genomic_DNA"/>
</dbReference>
<name>A0A9D1E9Z5_9FIRM</name>
<sequence>MLHDRALSMLSLAAKAGKVASGEFSVEKAVKSRKAYLVLVADDASENTKKLFRNMCSFYHTPFQVYGSKEALGRAIGKTYRASLAVTDQNFAKAIAKKMPVGETTE</sequence>
<evidence type="ECO:0000313" key="2">
    <source>
        <dbReference type="EMBL" id="HIR70858.1"/>
    </source>
</evidence>
<dbReference type="Gene3D" id="3.30.1330.30">
    <property type="match status" value="1"/>
</dbReference>
<organism evidence="2 3">
    <name type="scientific">Candidatus Pullilachnospira gallistercoris</name>
    <dbReference type="NCBI Taxonomy" id="2840911"/>
    <lineage>
        <taxon>Bacteria</taxon>
        <taxon>Bacillati</taxon>
        <taxon>Bacillota</taxon>
        <taxon>Clostridia</taxon>
        <taxon>Lachnospirales</taxon>
        <taxon>Lachnospiraceae</taxon>
        <taxon>Lachnospiraceae incertae sedis</taxon>
        <taxon>Candidatus Pullilachnospira</taxon>
    </lineage>
</organism>
<dbReference type="InterPro" id="IPR029064">
    <property type="entry name" value="Ribosomal_eL30-like_sf"/>
</dbReference>
<gene>
    <name evidence="2" type="ORF">IAA55_06230</name>
</gene>
<dbReference type="AlphaFoldDB" id="A0A9D1E9Z5"/>
<reference evidence="2" key="1">
    <citation type="submission" date="2020-10" db="EMBL/GenBank/DDBJ databases">
        <authorList>
            <person name="Gilroy R."/>
        </authorList>
    </citation>
    <scope>NUCLEOTIDE SEQUENCE</scope>
    <source>
        <strain evidence="2">ChiSjej5B23-6657</strain>
    </source>
</reference>
<reference evidence="2" key="2">
    <citation type="journal article" date="2021" name="PeerJ">
        <title>Extensive microbial diversity within the chicken gut microbiome revealed by metagenomics and culture.</title>
        <authorList>
            <person name="Gilroy R."/>
            <person name="Ravi A."/>
            <person name="Getino M."/>
            <person name="Pursley I."/>
            <person name="Horton D.L."/>
            <person name="Alikhan N.F."/>
            <person name="Baker D."/>
            <person name="Gharbi K."/>
            <person name="Hall N."/>
            <person name="Watson M."/>
            <person name="Adriaenssens E.M."/>
            <person name="Foster-Nyarko E."/>
            <person name="Jarju S."/>
            <person name="Secka A."/>
            <person name="Antonio M."/>
            <person name="Oren A."/>
            <person name="Chaudhuri R.R."/>
            <person name="La Ragione R."/>
            <person name="Hildebrand F."/>
            <person name="Pallen M.J."/>
        </authorList>
    </citation>
    <scope>NUCLEOTIDE SEQUENCE</scope>
    <source>
        <strain evidence="2">ChiSjej5B23-6657</strain>
    </source>
</reference>
<dbReference type="InterPro" id="IPR004038">
    <property type="entry name" value="Ribosomal_eL8/eL30/eS12/Gad45"/>
</dbReference>
<dbReference type="SUPFAM" id="SSF55315">
    <property type="entry name" value="L30e-like"/>
    <property type="match status" value="1"/>
</dbReference>
<dbReference type="Proteomes" id="UP000823912">
    <property type="component" value="Unassembled WGS sequence"/>
</dbReference>